<dbReference type="EMBL" id="AP023367">
    <property type="protein sequence ID" value="BCJ96023.1"/>
    <property type="molecule type" value="Genomic_DNA"/>
</dbReference>
<dbReference type="GO" id="GO:0016616">
    <property type="term" value="F:oxidoreductase activity, acting on the CH-OH group of donors, NAD or NADP as acceptor"/>
    <property type="evidence" value="ECO:0007669"/>
    <property type="project" value="UniProtKB-ARBA"/>
</dbReference>
<dbReference type="PANTHER" id="PTHR43827:SF3">
    <property type="entry name" value="NADP-DEPENDENT OXIDOREDUCTASE DOMAIN-CONTAINING PROTEIN"/>
    <property type="match status" value="1"/>
</dbReference>
<evidence type="ECO:0000313" key="5">
    <source>
        <dbReference type="Proteomes" id="UP000515561"/>
    </source>
</evidence>
<dbReference type="PROSITE" id="PS00063">
    <property type="entry name" value="ALDOKETO_REDUCTASE_3"/>
    <property type="match status" value="1"/>
</dbReference>
<dbReference type="PRINTS" id="PR00069">
    <property type="entry name" value="ALDKETRDTASE"/>
</dbReference>
<dbReference type="PROSITE" id="PS00062">
    <property type="entry name" value="ALDOKETO_REDUCTASE_2"/>
    <property type="match status" value="1"/>
</dbReference>
<dbReference type="AlphaFoldDB" id="A0A6S6QXT7"/>
<dbReference type="RefSeq" id="WP_184092405.1">
    <property type="nucleotide sequence ID" value="NZ_AP023367.1"/>
</dbReference>
<sequence length="283" mass="31860">MKSLKDTYELYNGVNIPCIGFGTWQTPDGEVAVSSVKEAIAAGYRHIDTAAGYNNEESVGLAVKESYVPREELFITSKLHNNDHGYEATLAAFELTMKKLELDYLDLYLIHWPNPIKFRDTWKEANAGSWKAFEELYKAGKIRAIGVSNFMPHHMDALLETAKIKPMVNQIRLCPGETQEAAVSYCKSNQIQLEAYSPLGTGRVFEVKEMQELSKKYNKSIAQICVRWSLQMGYLPLPKSVTPERIRENGDVFDFEISLDDVALIAGLTECCGPTRDPDTTNF</sequence>
<gene>
    <name evidence="4" type="ORF">acsn021_35920</name>
</gene>
<dbReference type="InterPro" id="IPR020471">
    <property type="entry name" value="AKR"/>
</dbReference>
<dbReference type="PANTHER" id="PTHR43827">
    <property type="entry name" value="2,5-DIKETO-D-GLUCONIC ACID REDUCTASE"/>
    <property type="match status" value="1"/>
</dbReference>
<keyword evidence="5" id="KW-1185">Reference proteome</keyword>
<evidence type="ECO:0000256" key="3">
    <source>
        <dbReference type="ARBA" id="ARBA00023002"/>
    </source>
</evidence>
<dbReference type="SUPFAM" id="SSF51430">
    <property type="entry name" value="NAD(P)-linked oxidoreductase"/>
    <property type="match status" value="1"/>
</dbReference>
<dbReference type="PIRSF" id="PIRSF000097">
    <property type="entry name" value="AKR"/>
    <property type="match status" value="1"/>
</dbReference>
<keyword evidence="3" id="KW-0560">Oxidoreductase</keyword>
<dbReference type="InterPro" id="IPR018170">
    <property type="entry name" value="Aldo/ket_reductase_CS"/>
</dbReference>
<dbReference type="InterPro" id="IPR036812">
    <property type="entry name" value="NAD(P)_OxRdtase_dom_sf"/>
</dbReference>
<accession>A0A6S6QXT7</accession>
<reference evidence="4 5" key="1">
    <citation type="journal article" date="2016" name="Int. J. Syst. Evol. Microbiol.">
        <title>Descriptions of Anaerotaenia torta gen. nov., sp. nov. and Anaerocolumna cellulosilytica gen. nov., sp. nov. isolated from a methanogenic reactor of cattle waste.</title>
        <authorList>
            <person name="Uek A."/>
            <person name="Ohtaki Y."/>
            <person name="Kaku N."/>
            <person name="Ueki K."/>
        </authorList>
    </citation>
    <scope>NUCLEOTIDE SEQUENCE [LARGE SCALE GENOMIC DNA]</scope>
    <source>
        <strain evidence="4 5">SN021</strain>
    </source>
</reference>
<dbReference type="PROSITE" id="PS00798">
    <property type="entry name" value="ALDOKETO_REDUCTASE_1"/>
    <property type="match status" value="1"/>
</dbReference>
<dbReference type="Gene3D" id="3.20.20.100">
    <property type="entry name" value="NADP-dependent oxidoreductase domain"/>
    <property type="match status" value="1"/>
</dbReference>
<organism evidence="4 5">
    <name type="scientific">Anaerocolumna cellulosilytica</name>
    <dbReference type="NCBI Taxonomy" id="433286"/>
    <lineage>
        <taxon>Bacteria</taxon>
        <taxon>Bacillati</taxon>
        <taxon>Bacillota</taxon>
        <taxon>Clostridia</taxon>
        <taxon>Lachnospirales</taxon>
        <taxon>Lachnospiraceae</taxon>
        <taxon>Anaerocolumna</taxon>
    </lineage>
</organism>
<dbReference type="KEGG" id="acel:acsn021_35920"/>
<dbReference type="InterPro" id="IPR023210">
    <property type="entry name" value="NADP_OxRdtase_dom"/>
</dbReference>
<evidence type="ECO:0000313" key="4">
    <source>
        <dbReference type="EMBL" id="BCJ96023.1"/>
    </source>
</evidence>
<protein>
    <submittedName>
        <fullName evidence="4">Dehydrogenase</fullName>
    </submittedName>
</protein>
<evidence type="ECO:0000256" key="1">
    <source>
        <dbReference type="ARBA" id="ARBA00007905"/>
    </source>
</evidence>
<comment type="similarity">
    <text evidence="1">Belongs to the aldo/keto reductase family.</text>
</comment>
<dbReference type="Pfam" id="PF00248">
    <property type="entry name" value="Aldo_ket_red"/>
    <property type="match status" value="1"/>
</dbReference>
<evidence type="ECO:0000256" key="2">
    <source>
        <dbReference type="ARBA" id="ARBA00022857"/>
    </source>
</evidence>
<dbReference type="Proteomes" id="UP000515561">
    <property type="component" value="Chromosome"/>
</dbReference>
<proteinExistence type="inferred from homology"/>
<keyword evidence="2" id="KW-0521">NADP</keyword>
<dbReference type="FunFam" id="3.20.20.100:FF:000015">
    <property type="entry name" value="Oxidoreductase, aldo/keto reductase family"/>
    <property type="match status" value="1"/>
</dbReference>
<name>A0A6S6QXT7_9FIRM</name>